<gene>
    <name evidence="2" type="ORF">H4684_003619</name>
</gene>
<feature type="transmembrane region" description="Helical" evidence="1">
    <location>
        <begin position="6"/>
        <end position="25"/>
    </location>
</feature>
<keyword evidence="3" id="KW-1185">Reference proteome</keyword>
<dbReference type="Pfam" id="PF09626">
    <property type="entry name" value="DHC"/>
    <property type="match status" value="1"/>
</dbReference>
<keyword evidence="1" id="KW-0472">Membrane</keyword>
<evidence type="ECO:0000313" key="2">
    <source>
        <dbReference type="EMBL" id="MBE1426935.1"/>
    </source>
</evidence>
<dbReference type="Proteomes" id="UP000639010">
    <property type="component" value="Unassembled WGS sequence"/>
</dbReference>
<evidence type="ECO:0000256" key="1">
    <source>
        <dbReference type="SAM" id="Phobius"/>
    </source>
</evidence>
<keyword evidence="1" id="KW-0812">Transmembrane</keyword>
<evidence type="ECO:0000313" key="3">
    <source>
        <dbReference type="Proteomes" id="UP000639010"/>
    </source>
</evidence>
<dbReference type="EMBL" id="JADBGG010000038">
    <property type="protein sequence ID" value="MBE1426935.1"/>
    <property type="molecule type" value="Genomic_DNA"/>
</dbReference>
<keyword evidence="1" id="KW-1133">Transmembrane helix</keyword>
<dbReference type="InterPro" id="IPR018588">
    <property type="entry name" value="Dihaem_cytochrome-c"/>
</dbReference>
<accession>A0ABR9H8D6</accession>
<organism evidence="2 3">
    <name type="scientific">Desulfomicrobium macestii</name>
    <dbReference type="NCBI Taxonomy" id="90731"/>
    <lineage>
        <taxon>Bacteria</taxon>
        <taxon>Pseudomonadati</taxon>
        <taxon>Thermodesulfobacteriota</taxon>
        <taxon>Desulfovibrionia</taxon>
        <taxon>Desulfovibrionales</taxon>
        <taxon>Desulfomicrobiaceae</taxon>
        <taxon>Desulfomicrobium</taxon>
    </lineage>
</organism>
<proteinExistence type="predicted"/>
<comment type="caution">
    <text evidence="2">The sequence shown here is derived from an EMBL/GenBank/DDBJ whole genome shotgun (WGS) entry which is preliminary data.</text>
</comment>
<sequence length="183" mass="20367">MRNSKFLMGLIMSVCFIWGIAALASDHDDHRKHRKDKHYDHEKSENAVSSPRNELYISMCGSCHMAYPPQLLNAESWSALIQGRNDHFSEDLGIDAPDAEELETYLTSGAAENGHGELARDISRDLGNRIVMRITEIREIQKEHQELSASVLSRTSIGGLSNCIACHKGADVGEFDDDVSIPQ</sequence>
<protein>
    <submittedName>
        <fullName evidence="2">Cytochrome c553</fullName>
    </submittedName>
</protein>
<name>A0ABR9H8D6_9BACT</name>
<dbReference type="RefSeq" id="WP_192624776.1">
    <property type="nucleotide sequence ID" value="NZ_JADBGG010000038.1"/>
</dbReference>
<reference evidence="2 3" key="1">
    <citation type="submission" date="2020-10" db="EMBL/GenBank/DDBJ databases">
        <title>Genomic Encyclopedia of Type Strains, Phase IV (KMG-IV): sequencing the most valuable type-strain genomes for metagenomic binning, comparative biology and taxonomic classification.</title>
        <authorList>
            <person name="Goeker M."/>
        </authorList>
    </citation>
    <scope>NUCLEOTIDE SEQUENCE [LARGE SCALE GENOMIC DNA]</scope>
    <source>
        <strain evidence="2 3">DSM 4194</strain>
    </source>
</reference>